<reference evidence="1 2" key="1">
    <citation type="submission" date="2019-03" db="EMBL/GenBank/DDBJ databases">
        <title>First draft genome of Liparis tanakae, snailfish: a comprehensive survey of snailfish specific genes.</title>
        <authorList>
            <person name="Kim W."/>
            <person name="Song I."/>
            <person name="Jeong J.-H."/>
            <person name="Kim D."/>
            <person name="Kim S."/>
            <person name="Ryu S."/>
            <person name="Song J.Y."/>
            <person name="Lee S.K."/>
        </authorList>
    </citation>
    <scope>NUCLEOTIDE SEQUENCE [LARGE SCALE GENOMIC DNA]</scope>
    <source>
        <tissue evidence="1">Muscle</tissue>
    </source>
</reference>
<dbReference type="EMBL" id="SRLO01000236">
    <property type="protein sequence ID" value="TNN65381.1"/>
    <property type="molecule type" value="Genomic_DNA"/>
</dbReference>
<evidence type="ECO:0000313" key="1">
    <source>
        <dbReference type="EMBL" id="TNN65381.1"/>
    </source>
</evidence>
<protein>
    <submittedName>
        <fullName evidence="1">Uncharacterized protein</fullName>
    </submittedName>
</protein>
<sequence>MLLQKQQLADSISCGMAFLKSQWFQVEGVRESQKILKPFSRVSVAARRLLWALDVFTVTSLAVAGVGSSL</sequence>
<evidence type="ECO:0000313" key="2">
    <source>
        <dbReference type="Proteomes" id="UP000314294"/>
    </source>
</evidence>
<name>A0A4Z2HIH6_9TELE</name>
<accession>A0A4Z2HIH6</accession>
<organism evidence="1 2">
    <name type="scientific">Liparis tanakae</name>
    <name type="common">Tanaka's snailfish</name>
    <dbReference type="NCBI Taxonomy" id="230148"/>
    <lineage>
        <taxon>Eukaryota</taxon>
        <taxon>Metazoa</taxon>
        <taxon>Chordata</taxon>
        <taxon>Craniata</taxon>
        <taxon>Vertebrata</taxon>
        <taxon>Euteleostomi</taxon>
        <taxon>Actinopterygii</taxon>
        <taxon>Neopterygii</taxon>
        <taxon>Teleostei</taxon>
        <taxon>Neoteleostei</taxon>
        <taxon>Acanthomorphata</taxon>
        <taxon>Eupercaria</taxon>
        <taxon>Perciformes</taxon>
        <taxon>Cottioidei</taxon>
        <taxon>Cottales</taxon>
        <taxon>Liparidae</taxon>
        <taxon>Liparis</taxon>
    </lineage>
</organism>
<keyword evidence="2" id="KW-1185">Reference proteome</keyword>
<proteinExistence type="predicted"/>
<comment type="caution">
    <text evidence="1">The sequence shown here is derived from an EMBL/GenBank/DDBJ whole genome shotgun (WGS) entry which is preliminary data.</text>
</comment>
<gene>
    <name evidence="1" type="ORF">EYF80_024417</name>
</gene>
<dbReference type="Proteomes" id="UP000314294">
    <property type="component" value="Unassembled WGS sequence"/>
</dbReference>
<dbReference type="AlphaFoldDB" id="A0A4Z2HIH6"/>